<keyword evidence="4" id="KW-1185">Reference proteome</keyword>
<evidence type="ECO:0000313" key="4">
    <source>
        <dbReference type="Proteomes" id="UP000054516"/>
    </source>
</evidence>
<evidence type="ECO:0000256" key="2">
    <source>
        <dbReference type="SAM" id="Phobius"/>
    </source>
</evidence>
<dbReference type="Proteomes" id="UP000054516">
    <property type="component" value="Unassembled WGS sequence"/>
</dbReference>
<evidence type="ECO:0000256" key="1">
    <source>
        <dbReference type="SAM" id="MobiDB-lite"/>
    </source>
</evidence>
<evidence type="ECO:0000313" key="3">
    <source>
        <dbReference type="EMBL" id="GAW25591.1"/>
    </source>
</evidence>
<keyword evidence="2" id="KW-0812">Transmembrane</keyword>
<protein>
    <submittedName>
        <fullName evidence="3">Uncharacterized protein</fullName>
    </submittedName>
</protein>
<dbReference type="EMBL" id="DF977454">
    <property type="protein sequence ID" value="GAW25591.1"/>
    <property type="molecule type" value="Genomic_DNA"/>
</dbReference>
<keyword evidence="2" id="KW-1133">Transmembrane helix</keyword>
<proteinExistence type="predicted"/>
<feature type="transmembrane region" description="Helical" evidence="2">
    <location>
        <begin position="63"/>
        <end position="85"/>
    </location>
</feature>
<organism evidence="3">
    <name type="scientific">Rosellinia necatrix</name>
    <name type="common">White root-rot fungus</name>
    <dbReference type="NCBI Taxonomy" id="77044"/>
    <lineage>
        <taxon>Eukaryota</taxon>
        <taxon>Fungi</taxon>
        <taxon>Dikarya</taxon>
        <taxon>Ascomycota</taxon>
        <taxon>Pezizomycotina</taxon>
        <taxon>Sordariomycetes</taxon>
        <taxon>Xylariomycetidae</taxon>
        <taxon>Xylariales</taxon>
        <taxon>Xylariaceae</taxon>
        <taxon>Rosellinia</taxon>
    </lineage>
</organism>
<feature type="compositionally biased region" description="Polar residues" evidence="1">
    <location>
        <begin position="18"/>
        <end position="28"/>
    </location>
</feature>
<keyword evidence="2" id="KW-0472">Membrane</keyword>
<sequence>MRDCSSRRQLTARIATSRSFSSGGTSLDTRSRSDGWRNPHSGNWTRSVAMACVKTFASMLAKWLVSSSLAHVAAAAAAAAALVVASPPRLFFTVTTTTAAAAVDAVDADADAGLVRPGDASEAARFLGVRGVRGRRERAVAAAVDVRTQVSELPLRRHPRHGESPVW</sequence>
<gene>
    <name evidence="3" type="ORF">SAMD00023353_0901970</name>
</gene>
<dbReference type="AlphaFoldDB" id="A0A1S8A6A6"/>
<name>A0A1S8A6A6_ROSNE</name>
<accession>A0A1S8A6A6</accession>
<reference evidence="3" key="1">
    <citation type="submission" date="2016-03" db="EMBL/GenBank/DDBJ databases">
        <title>Draft genome sequence of Rosellinia necatrix.</title>
        <authorList>
            <person name="Kanematsu S."/>
        </authorList>
    </citation>
    <scope>NUCLEOTIDE SEQUENCE [LARGE SCALE GENOMIC DNA]</scope>
    <source>
        <strain evidence="3">W97</strain>
    </source>
</reference>
<feature type="region of interest" description="Disordered" evidence="1">
    <location>
        <begin position="18"/>
        <end position="40"/>
    </location>
</feature>